<dbReference type="PROSITE" id="PS51257">
    <property type="entry name" value="PROKAR_LIPOPROTEIN"/>
    <property type="match status" value="1"/>
</dbReference>
<comment type="caution">
    <text evidence="1">The sequence shown here is derived from an EMBL/GenBank/DDBJ whole genome shotgun (WGS) entry which is preliminary data.</text>
</comment>
<reference evidence="1" key="1">
    <citation type="submission" date="2011-08" db="EMBL/GenBank/DDBJ databases">
        <authorList>
            <consortium name="The Broad Institute Genome Sequencing Platform"/>
            <person name="Earl A."/>
            <person name="Ward D."/>
            <person name="Feldgarden M."/>
            <person name="Gevers D."/>
            <person name="Sizova M."/>
            <person name="Hazen A."/>
            <person name="Epstein S."/>
            <person name="Young S.K."/>
            <person name="Zeng Q."/>
            <person name="Gargeya S."/>
            <person name="Fitzgerald M."/>
            <person name="Haas B."/>
            <person name="Abouelleil A."/>
            <person name="Alvarado L."/>
            <person name="Arachchi H.M."/>
            <person name="Berlin A."/>
            <person name="Brown A."/>
            <person name="Chapman S.B."/>
            <person name="Chen Z."/>
            <person name="Dunbar C."/>
            <person name="Freedman E."/>
            <person name="Gearin G."/>
            <person name="Gellesch M."/>
            <person name="Goldberg J."/>
            <person name="Griggs A."/>
            <person name="Gujja S."/>
            <person name="Heiman D."/>
            <person name="Howarth C."/>
            <person name="Larson L."/>
            <person name="Lui A."/>
            <person name="MacDonald P.J.P."/>
            <person name="Montmayeur A."/>
            <person name="Murphy C."/>
            <person name="Neiman D."/>
            <person name="Pearson M."/>
            <person name="Priest M."/>
            <person name="Roberts A."/>
            <person name="Saif S."/>
            <person name="Shea T."/>
            <person name="Shenoy N."/>
            <person name="Sisk P."/>
            <person name="Stolte C."/>
            <person name="Sykes S."/>
            <person name="Wortman J."/>
            <person name="Nusbaum C."/>
            <person name="Birren B."/>
        </authorList>
    </citation>
    <scope>NUCLEOTIDE SEQUENCE</scope>
    <source>
        <strain evidence="1">ACB1</strain>
    </source>
</reference>
<dbReference type="EMBL" id="AFZC02000002">
    <property type="protein sequence ID" value="EHL13667.1"/>
    <property type="molecule type" value="Genomic_DNA"/>
</dbReference>
<name>G9WKP9_9FIRM</name>
<dbReference type="RefSeq" id="WP_009535780.1">
    <property type="nucleotide sequence ID" value="NZ_KE148312.1"/>
</dbReference>
<gene>
    <name evidence="1" type="ORF">HMPREF9625_01956</name>
</gene>
<organism evidence="1 2">
    <name type="scientific">Oribacterium parvum ACB1</name>
    <dbReference type="NCBI Taxonomy" id="796943"/>
    <lineage>
        <taxon>Bacteria</taxon>
        <taxon>Bacillati</taxon>
        <taxon>Bacillota</taxon>
        <taxon>Clostridia</taxon>
        <taxon>Lachnospirales</taxon>
        <taxon>Lachnospiraceae</taxon>
        <taxon>Oribacterium</taxon>
    </lineage>
</organism>
<proteinExistence type="predicted"/>
<sequence>MNREKKNGLHKVGIYIVVSGLTLLTLSSCKPTYGTKETPVMTTAAADVDIPMDFDQIHDDVLDEMNPKDYPFVKNLNISGDNASKTVEVQVEIVDNVSQEALAVFMDELMKNIANEAFIQDFRYTKSTDTEYGSFFRKYAVHYIITKGEETVEDVTVSPGEKFPFKA</sequence>
<keyword evidence="2" id="KW-1185">Reference proteome</keyword>
<dbReference type="AlphaFoldDB" id="G9WKP9"/>
<evidence type="ECO:0000313" key="2">
    <source>
        <dbReference type="Proteomes" id="UP000018461"/>
    </source>
</evidence>
<accession>G9WKP9</accession>
<evidence type="ECO:0000313" key="1">
    <source>
        <dbReference type="EMBL" id="EHL13667.1"/>
    </source>
</evidence>
<dbReference type="Proteomes" id="UP000018461">
    <property type="component" value="Unassembled WGS sequence"/>
</dbReference>
<protein>
    <submittedName>
        <fullName evidence="1">Uncharacterized protein</fullName>
    </submittedName>
</protein>
<dbReference type="STRING" id="796943.HMPREF9625_01956"/>
<dbReference type="HOGENOM" id="CLU_1592920_0_0_9"/>
<reference evidence="1" key="2">
    <citation type="submission" date="2013-03" db="EMBL/GenBank/DDBJ databases">
        <title>The Genome Sequence of Oribacterium sp. ACB1.</title>
        <authorList>
            <consortium name="The Broad Institute Genomics Platform"/>
            <consortium name="The Broad Institute Genome Sequencing Center for Infectious Disease"/>
            <person name="Earl A."/>
            <person name="Ward D."/>
            <person name="Feldgarden M."/>
            <person name="Gevers D."/>
            <person name="Sizova M."/>
            <person name="Hazen A."/>
            <person name="Epstein S."/>
            <person name="Walker B."/>
            <person name="Young S."/>
            <person name="Zeng Q."/>
            <person name="Gargeya S."/>
            <person name="Fitzgerald M."/>
            <person name="Haas B."/>
            <person name="Abouelleil A."/>
            <person name="Allen A.W."/>
            <person name="Alvarado L."/>
            <person name="Arachchi H.M."/>
            <person name="Berlin A.M."/>
            <person name="Chapman S.B."/>
            <person name="Gainer-Dewar J."/>
            <person name="Goldberg J."/>
            <person name="Griggs A."/>
            <person name="Gujja S."/>
            <person name="Hansen M."/>
            <person name="Howarth C."/>
            <person name="Imamovic A."/>
            <person name="Ireland A."/>
            <person name="Larimer J."/>
            <person name="McCowan C."/>
            <person name="Murphy C."/>
            <person name="Pearson M."/>
            <person name="Poon T.W."/>
            <person name="Priest M."/>
            <person name="Roberts A."/>
            <person name="Saif S."/>
            <person name="Shea T."/>
            <person name="Sisk P."/>
            <person name="Sykes S."/>
            <person name="Wortman J."/>
            <person name="Nusbaum C."/>
            <person name="Birren B."/>
        </authorList>
    </citation>
    <scope>NUCLEOTIDE SEQUENCE [LARGE SCALE GENOMIC DNA]</scope>
    <source>
        <strain evidence="1">ACB1</strain>
    </source>
</reference>
<dbReference type="PATRIC" id="fig|796943.3.peg.311"/>